<dbReference type="InterPro" id="IPR009057">
    <property type="entry name" value="Homeodomain-like_sf"/>
</dbReference>
<dbReference type="Pfam" id="PF02909">
    <property type="entry name" value="TetR_C_1"/>
    <property type="match status" value="1"/>
</dbReference>
<accession>A0AAU8DLG3</accession>
<dbReference type="EMBL" id="CP159218">
    <property type="protein sequence ID" value="XCG62824.1"/>
    <property type="molecule type" value="Genomic_DNA"/>
</dbReference>
<evidence type="ECO:0000313" key="6">
    <source>
        <dbReference type="EMBL" id="XCG62824.1"/>
    </source>
</evidence>
<name>A0AAU8DLG3_9ACTN</name>
<gene>
    <name evidence="6" type="ORF">ABLG96_16610</name>
</gene>
<evidence type="ECO:0000256" key="4">
    <source>
        <dbReference type="PROSITE-ProRule" id="PRU00335"/>
    </source>
</evidence>
<dbReference type="PROSITE" id="PS50977">
    <property type="entry name" value="HTH_TETR_2"/>
    <property type="match status" value="1"/>
</dbReference>
<proteinExistence type="predicted"/>
<keyword evidence="2 4" id="KW-0238">DNA-binding</keyword>
<dbReference type="PANTHER" id="PTHR30055:SF151">
    <property type="entry name" value="TRANSCRIPTIONAL REGULATORY PROTEIN"/>
    <property type="match status" value="1"/>
</dbReference>
<organism evidence="6">
    <name type="scientific">Nakamurella sp. A5-74</name>
    <dbReference type="NCBI Taxonomy" id="3158264"/>
    <lineage>
        <taxon>Bacteria</taxon>
        <taxon>Bacillati</taxon>
        <taxon>Actinomycetota</taxon>
        <taxon>Actinomycetes</taxon>
        <taxon>Nakamurellales</taxon>
        <taxon>Nakamurellaceae</taxon>
        <taxon>Nakamurella</taxon>
    </lineage>
</organism>
<feature type="DNA-binding region" description="H-T-H motif" evidence="4">
    <location>
        <begin position="56"/>
        <end position="75"/>
    </location>
</feature>
<evidence type="ECO:0000256" key="2">
    <source>
        <dbReference type="ARBA" id="ARBA00023125"/>
    </source>
</evidence>
<dbReference type="InterPro" id="IPR001647">
    <property type="entry name" value="HTH_TetR"/>
</dbReference>
<dbReference type="SUPFAM" id="SSF48498">
    <property type="entry name" value="Tetracyclin repressor-like, C-terminal domain"/>
    <property type="match status" value="1"/>
</dbReference>
<evidence type="ECO:0000256" key="1">
    <source>
        <dbReference type="ARBA" id="ARBA00023015"/>
    </source>
</evidence>
<keyword evidence="3" id="KW-0804">Transcription</keyword>
<dbReference type="PANTHER" id="PTHR30055">
    <property type="entry name" value="HTH-TYPE TRANSCRIPTIONAL REGULATOR RUTR"/>
    <property type="match status" value="1"/>
</dbReference>
<dbReference type="GO" id="GO:0000976">
    <property type="term" value="F:transcription cis-regulatory region binding"/>
    <property type="evidence" value="ECO:0007669"/>
    <property type="project" value="TreeGrafter"/>
</dbReference>
<dbReference type="SUPFAM" id="SSF46689">
    <property type="entry name" value="Homeodomain-like"/>
    <property type="match status" value="1"/>
</dbReference>
<dbReference type="InterPro" id="IPR004111">
    <property type="entry name" value="Repressor_TetR_C"/>
</dbReference>
<dbReference type="Gene3D" id="1.10.357.10">
    <property type="entry name" value="Tetracycline Repressor, domain 2"/>
    <property type="match status" value="1"/>
</dbReference>
<dbReference type="RefSeq" id="WP_353648439.1">
    <property type="nucleotide sequence ID" value="NZ_CP159218.1"/>
</dbReference>
<protein>
    <submittedName>
        <fullName evidence="6">TetR/AcrR family transcriptional regulator C-terminal domain-containing protein</fullName>
    </submittedName>
</protein>
<dbReference type="AlphaFoldDB" id="A0AAU8DLG3"/>
<dbReference type="InterPro" id="IPR050109">
    <property type="entry name" value="HTH-type_TetR-like_transc_reg"/>
</dbReference>
<reference evidence="6" key="1">
    <citation type="submission" date="2024-05" db="EMBL/GenBank/DDBJ databases">
        <authorList>
            <person name="Cai S.Y."/>
            <person name="Jin L.M."/>
            <person name="Li H.R."/>
        </authorList>
    </citation>
    <scope>NUCLEOTIDE SEQUENCE</scope>
    <source>
        <strain evidence="6">A5-74</strain>
    </source>
</reference>
<sequence length="250" mass="26962">MTAEDEARMLVRLLWRDPDPGTAVAGRRGPKPRVSVDEVVTSAIGLADAEGLAAVSMRALAARLGLGPMSLYTYVPTRDVLLALMVDQVAADTPVPVAGAVLESLDAMARVLREEYLAHPWLLEVSQWRQVLGPHRLQRYESQLQIIESVPMSDLARDHVIGALAAFVIGNARESIGARTAADSGLTDEDWWAVVGPALTSVMPPDRFPLSGRVGTAVGEHYRAPRDPDNGFDFGLARLLDGLRSTLGVH</sequence>
<dbReference type="GO" id="GO:0003700">
    <property type="term" value="F:DNA-binding transcription factor activity"/>
    <property type="evidence" value="ECO:0007669"/>
    <property type="project" value="TreeGrafter"/>
</dbReference>
<dbReference type="Gene3D" id="1.10.10.60">
    <property type="entry name" value="Homeodomain-like"/>
    <property type="match status" value="1"/>
</dbReference>
<keyword evidence="1" id="KW-0805">Transcription regulation</keyword>
<feature type="domain" description="HTH tetR-type" evidence="5">
    <location>
        <begin position="33"/>
        <end position="93"/>
    </location>
</feature>
<evidence type="ECO:0000259" key="5">
    <source>
        <dbReference type="PROSITE" id="PS50977"/>
    </source>
</evidence>
<dbReference type="InterPro" id="IPR036271">
    <property type="entry name" value="Tet_transcr_reg_TetR-rel_C_sf"/>
</dbReference>
<evidence type="ECO:0000256" key="3">
    <source>
        <dbReference type="ARBA" id="ARBA00023163"/>
    </source>
</evidence>
<dbReference type="GO" id="GO:0045892">
    <property type="term" value="P:negative regulation of DNA-templated transcription"/>
    <property type="evidence" value="ECO:0007669"/>
    <property type="project" value="InterPro"/>
</dbReference>